<dbReference type="WBParaSite" id="JU765_v2.g11264.t1">
    <property type="protein sequence ID" value="JU765_v2.g11264.t1"/>
    <property type="gene ID" value="JU765_v2.g11264"/>
</dbReference>
<evidence type="ECO:0000313" key="2">
    <source>
        <dbReference type="WBParaSite" id="JU765_v2.g11264.t1"/>
    </source>
</evidence>
<evidence type="ECO:0000313" key="1">
    <source>
        <dbReference type="Proteomes" id="UP000887576"/>
    </source>
</evidence>
<sequence length="271" mass="31607">MEITMQCVDECDAVVEEDSYIKNLRAIISLCEKLQYDEKMTCVNEKTNLTDIEFDQLDNVCDFYSNWHQQHVASYVSCKFVAEEIIRIGNILGQMWSIQTNLDYKDLGSCVKEWPLTKIIALSIRFLTLGHENKVETCFDICGAKADDFNGKLPGNCTEFDKYSKKLDCLERCHKDDQGKSVVNKTINEIYEKNCHQSIQYKFDTFLNCYFNASKSEYVEQEDPQDFCKIRNYYEGQCGEKKKELVEVQPLIDHFVRKTAAEFYIDVDEEC</sequence>
<proteinExistence type="predicted"/>
<protein>
    <submittedName>
        <fullName evidence="2">Uncharacterized protein</fullName>
    </submittedName>
</protein>
<dbReference type="Proteomes" id="UP000887576">
    <property type="component" value="Unplaced"/>
</dbReference>
<accession>A0AC34PYX7</accession>
<name>A0AC34PYX7_9BILA</name>
<organism evidence="1 2">
    <name type="scientific">Panagrolaimus sp. JU765</name>
    <dbReference type="NCBI Taxonomy" id="591449"/>
    <lineage>
        <taxon>Eukaryota</taxon>
        <taxon>Metazoa</taxon>
        <taxon>Ecdysozoa</taxon>
        <taxon>Nematoda</taxon>
        <taxon>Chromadorea</taxon>
        <taxon>Rhabditida</taxon>
        <taxon>Tylenchina</taxon>
        <taxon>Panagrolaimomorpha</taxon>
        <taxon>Panagrolaimoidea</taxon>
        <taxon>Panagrolaimidae</taxon>
        <taxon>Panagrolaimus</taxon>
    </lineage>
</organism>
<reference evidence="2" key="1">
    <citation type="submission" date="2022-11" db="UniProtKB">
        <authorList>
            <consortium name="WormBaseParasite"/>
        </authorList>
    </citation>
    <scope>IDENTIFICATION</scope>
</reference>